<dbReference type="InterPro" id="IPR051786">
    <property type="entry name" value="ASN_synthetase/amidase"/>
</dbReference>
<dbReference type="RefSeq" id="WP_183596743.1">
    <property type="nucleotide sequence ID" value="NZ_JACHXK010000001.1"/>
</dbReference>
<dbReference type="Pfam" id="PF13537">
    <property type="entry name" value="GATase_7"/>
    <property type="match status" value="1"/>
</dbReference>
<sequence length="645" mass="75187">MSVIAGILNMNHDPVSFENSLSMHRAIYKYTADRQLAWQGYGVWLGCAERYITEEEVNRPNPLEHQQQNLVITADAILDNREELFAKLDVPRAERQAITDCELILLAYAKWRSDVPQYLLGDYAFVIWDREERTLFGARDLFGNRTLYYVQHEQQFAFSTMIEPLFALNGMTRRPNDSWISDFLAIPIVLDSVDPHQTIYQDVRQLPPAHSFIVRDGQLRLQRYATVEPEETLRLKSNEDYEAAFREVFGQAVTSRLRTNRAVASNLSGGLDSGSVVGFAAPTLHAQHKSLLTYSYIPPQDFVAWTPRNRVPDERPFIHETVKHVGNIQDHYLDFDGRSPYSEMDDWLALMEMPYKFLENSFWIKGIFEQAASQNIGVLLTGSRGNHTISWGSAIDYYVYLLKRFQWLKLHHELKRYSRRMGVGRKRLLPVLGRYAFPQFDRAAKREAATESPSLIDSGFARKTDVYERLRQYNVGIDGFASSILEERRSHFNNQAIFSMQGTNSTKLSVHYGLLERDPTCDPRVVRFCLSLPLEQFIQDGIDRSLVRRATKQILPDTVRLNQRYRGVQGSDWVHRMLPDWPKFVQEVREMLYHSEMREYLNVPYLEGTLARIEHQPRADLAFDMDMRMLMRGLVLYRFFKKHWL</sequence>
<comment type="pathway">
    <text evidence="1">Amino-acid biosynthesis; L-asparagine biosynthesis; L-asparagine from L-aspartate (L-Gln route): step 1/1.</text>
</comment>
<evidence type="ECO:0000256" key="5">
    <source>
        <dbReference type="ARBA" id="ARBA00022840"/>
    </source>
</evidence>
<dbReference type="PIRSF" id="PIRSF001589">
    <property type="entry name" value="Asn_synthetase_glu-h"/>
    <property type="match status" value="1"/>
</dbReference>
<protein>
    <recommendedName>
        <fullName evidence="3">asparagine synthase (glutamine-hydrolyzing)</fullName>
        <ecNumber evidence="3">6.3.5.4</ecNumber>
    </recommendedName>
</protein>
<evidence type="ECO:0000259" key="10">
    <source>
        <dbReference type="PROSITE" id="PS51278"/>
    </source>
</evidence>
<evidence type="ECO:0000256" key="6">
    <source>
        <dbReference type="ARBA" id="ARBA00022888"/>
    </source>
</evidence>
<dbReference type="CDD" id="cd00712">
    <property type="entry name" value="AsnB"/>
    <property type="match status" value="1"/>
</dbReference>
<comment type="similarity">
    <text evidence="2">Belongs to the asparagine synthetase family.</text>
</comment>
<dbReference type="GO" id="GO:0005524">
    <property type="term" value="F:ATP binding"/>
    <property type="evidence" value="ECO:0007669"/>
    <property type="project" value="UniProtKB-KW"/>
</dbReference>
<dbReference type="PANTHER" id="PTHR43284">
    <property type="entry name" value="ASPARAGINE SYNTHETASE (GLUTAMINE-HYDROLYZING)"/>
    <property type="match status" value="1"/>
</dbReference>
<dbReference type="GO" id="GO:0004066">
    <property type="term" value="F:asparagine synthase (glutamine-hydrolyzing) activity"/>
    <property type="evidence" value="ECO:0007669"/>
    <property type="project" value="UniProtKB-EC"/>
</dbReference>
<dbReference type="GO" id="GO:0006529">
    <property type="term" value="P:asparagine biosynthetic process"/>
    <property type="evidence" value="ECO:0007669"/>
    <property type="project" value="UniProtKB-KW"/>
</dbReference>
<dbReference type="SUPFAM" id="SSF56235">
    <property type="entry name" value="N-terminal nucleophile aminohydrolases (Ntn hydrolases)"/>
    <property type="match status" value="1"/>
</dbReference>
<reference evidence="11 12" key="1">
    <citation type="submission" date="2020-08" db="EMBL/GenBank/DDBJ databases">
        <title>Genomic Encyclopedia of Type Strains, Phase III (KMG-III): the genomes of soil and plant-associated and newly described type strains.</title>
        <authorList>
            <person name="Whitman W."/>
        </authorList>
    </citation>
    <scope>NUCLEOTIDE SEQUENCE [LARGE SCALE GENOMIC DNA]</scope>
    <source>
        <strain evidence="11 12">CECT 5862</strain>
    </source>
</reference>
<keyword evidence="4 9" id="KW-0547">Nucleotide-binding</keyword>
<comment type="catalytic activity">
    <reaction evidence="8">
        <text>L-aspartate + L-glutamine + ATP + H2O = L-asparagine + L-glutamate + AMP + diphosphate + H(+)</text>
        <dbReference type="Rhea" id="RHEA:12228"/>
        <dbReference type="ChEBI" id="CHEBI:15377"/>
        <dbReference type="ChEBI" id="CHEBI:15378"/>
        <dbReference type="ChEBI" id="CHEBI:29985"/>
        <dbReference type="ChEBI" id="CHEBI:29991"/>
        <dbReference type="ChEBI" id="CHEBI:30616"/>
        <dbReference type="ChEBI" id="CHEBI:33019"/>
        <dbReference type="ChEBI" id="CHEBI:58048"/>
        <dbReference type="ChEBI" id="CHEBI:58359"/>
        <dbReference type="ChEBI" id="CHEBI:456215"/>
        <dbReference type="EC" id="6.3.5.4"/>
    </reaction>
</comment>
<keyword evidence="5 9" id="KW-0067">ATP-binding</keyword>
<name>A0A7W5ATX6_9BACL</name>
<feature type="domain" description="Glutamine amidotransferase type-2" evidence="10">
    <location>
        <begin position="1"/>
        <end position="217"/>
    </location>
</feature>
<accession>A0A7W5ATX6</accession>
<gene>
    <name evidence="11" type="ORF">FHS18_000585</name>
</gene>
<dbReference type="PANTHER" id="PTHR43284:SF1">
    <property type="entry name" value="ASPARAGINE SYNTHETASE"/>
    <property type="match status" value="1"/>
</dbReference>
<dbReference type="AlphaFoldDB" id="A0A7W5ATX6"/>
<dbReference type="InterPro" id="IPR001962">
    <property type="entry name" value="Asn_synthase"/>
</dbReference>
<dbReference type="InterPro" id="IPR033738">
    <property type="entry name" value="AsnB_N"/>
</dbReference>
<evidence type="ECO:0000313" key="12">
    <source>
        <dbReference type="Proteomes" id="UP000570361"/>
    </source>
</evidence>
<dbReference type="EC" id="6.3.5.4" evidence="3"/>
<evidence type="ECO:0000256" key="4">
    <source>
        <dbReference type="ARBA" id="ARBA00022741"/>
    </source>
</evidence>
<dbReference type="InterPro" id="IPR006426">
    <property type="entry name" value="Asn_synth_AEB"/>
</dbReference>
<dbReference type="InterPro" id="IPR014729">
    <property type="entry name" value="Rossmann-like_a/b/a_fold"/>
</dbReference>
<dbReference type="Proteomes" id="UP000570361">
    <property type="component" value="Unassembled WGS sequence"/>
</dbReference>
<dbReference type="InterPro" id="IPR029055">
    <property type="entry name" value="Ntn_hydrolases_N"/>
</dbReference>
<feature type="binding site" evidence="9">
    <location>
        <position position="100"/>
    </location>
    <ligand>
        <name>L-glutamine</name>
        <dbReference type="ChEBI" id="CHEBI:58359"/>
    </ligand>
</feature>
<dbReference type="EMBL" id="JACHXK010000001">
    <property type="protein sequence ID" value="MBB3108557.1"/>
    <property type="molecule type" value="Genomic_DNA"/>
</dbReference>
<evidence type="ECO:0000256" key="2">
    <source>
        <dbReference type="ARBA" id="ARBA00005752"/>
    </source>
</evidence>
<proteinExistence type="inferred from homology"/>
<evidence type="ECO:0000256" key="1">
    <source>
        <dbReference type="ARBA" id="ARBA00005187"/>
    </source>
</evidence>
<dbReference type="PROSITE" id="PS51278">
    <property type="entry name" value="GATASE_TYPE_2"/>
    <property type="match status" value="1"/>
</dbReference>
<evidence type="ECO:0000256" key="3">
    <source>
        <dbReference type="ARBA" id="ARBA00012737"/>
    </source>
</evidence>
<dbReference type="Pfam" id="PF00733">
    <property type="entry name" value="Asn_synthase"/>
    <property type="match status" value="1"/>
</dbReference>
<evidence type="ECO:0000256" key="8">
    <source>
        <dbReference type="ARBA" id="ARBA00048741"/>
    </source>
</evidence>
<keyword evidence="11" id="KW-0436">Ligase</keyword>
<evidence type="ECO:0000313" key="11">
    <source>
        <dbReference type="EMBL" id="MBB3108557.1"/>
    </source>
</evidence>
<keyword evidence="7" id="KW-0315">Glutamine amidotransferase</keyword>
<comment type="caution">
    <text evidence="11">The sequence shown here is derived from an EMBL/GenBank/DDBJ whole genome shotgun (WGS) entry which is preliminary data.</text>
</comment>
<dbReference type="Gene3D" id="3.40.50.620">
    <property type="entry name" value="HUPs"/>
    <property type="match status" value="2"/>
</dbReference>
<keyword evidence="6" id="KW-0028">Amino-acid biosynthesis</keyword>
<evidence type="ECO:0000256" key="7">
    <source>
        <dbReference type="ARBA" id="ARBA00022962"/>
    </source>
</evidence>
<organism evidence="11 12">
    <name type="scientific">Paenibacillus phyllosphaerae</name>
    <dbReference type="NCBI Taxonomy" id="274593"/>
    <lineage>
        <taxon>Bacteria</taxon>
        <taxon>Bacillati</taxon>
        <taxon>Bacillota</taxon>
        <taxon>Bacilli</taxon>
        <taxon>Bacillales</taxon>
        <taxon>Paenibacillaceae</taxon>
        <taxon>Paenibacillus</taxon>
    </lineage>
</organism>
<keyword evidence="12" id="KW-1185">Reference proteome</keyword>
<keyword evidence="6" id="KW-0061">Asparagine biosynthesis</keyword>
<evidence type="ECO:0000256" key="9">
    <source>
        <dbReference type="PIRSR" id="PIRSR001589-2"/>
    </source>
</evidence>
<dbReference type="SUPFAM" id="SSF52402">
    <property type="entry name" value="Adenine nucleotide alpha hydrolases-like"/>
    <property type="match status" value="1"/>
</dbReference>
<dbReference type="Gene3D" id="3.60.20.10">
    <property type="entry name" value="Glutamine Phosphoribosylpyrophosphate, subunit 1, domain 1"/>
    <property type="match status" value="1"/>
</dbReference>
<dbReference type="InterPro" id="IPR017932">
    <property type="entry name" value="GATase_2_dom"/>
</dbReference>